<feature type="transmembrane region" description="Helical" evidence="10">
    <location>
        <begin position="562"/>
        <end position="582"/>
    </location>
</feature>
<feature type="transmembrane region" description="Helical" evidence="10">
    <location>
        <begin position="510"/>
        <end position="533"/>
    </location>
</feature>
<comment type="subcellular location">
    <subcellularLocation>
        <location evidence="2">Golgi apparatus</location>
    </subcellularLocation>
    <subcellularLocation>
        <location evidence="1">Membrane</location>
        <topology evidence="1">Multi-pass membrane protein</topology>
    </subcellularLocation>
</comment>
<feature type="transmembrane region" description="Helical" evidence="10">
    <location>
        <begin position="594"/>
        <end position="619"/>
    </location>
</feature>
<dbReference type="AlphaFoldDB" id="A0A0G2E2V8"/>
<feature type="transmembrane region" description="Helical" evidence="10">
    <location>
        <begin position="439"/>
        <end position="459"/>
    </location>
</feature>
<keyword evidence="6 10" id="KW-1133">Transmembrane helix</keyword>
<feature type="transmembrane region" description="Helical" evidence="10">
    <location>
        <begin position="479"/>
        <end position="498"/>
    </location>
</feature>
<dbReference type="PANTHER" id="PTHR10766">
    <property type="entry name" value="TRANSMEMBRANE 9 SUPERFAMILY PROTEIN"/>
    <property type="match status" value="1"/>
</dbReference>
<feature type="transmembrane region" description="Helical" evidence="10">
    <location>
        <begin position="415"/>
        <end position="432"/>
    </location>
</feature>
<feature type="chain" id="PRO_5002543398" evidence="11">
    <location>
        <begin position="24"/>
        <end position="1275"/>
    </location>
</feature>
<dbReference type="PANTHER" id="PTHR10766:SF55">
    <property type="entry name" value="TRANSMEMBRANE 9 SUPERFAMILY MEMBER 4"/>
    <property type="match status" value="1"/>
</dbReference>
<protein>
    <submittedName>
        <fullName evidence="13">Putative multispanning membrane</fullName>
    </submittedName>
</protein>
<dbReference type="GO" id="GO:0005794">
    <property type="term" value="C:Golgi apparatus"/>
    <property type="evidence" value="ECO:0007669"/>
    <property type="project" value="UniProtKB-SubCell"/>
</dbReference>
<evidence type="ECO:0000313" key="14">
    <source>
        <dbReference type="Proteomes" id="UP000034182"/>
    </source>
</evidence>
<dbReference type="InterPro" id="IPR004240">
    <property type="entry name" value="EMP70"/>
</dbReference>
<accession>A0A0G2E2V8</accession>
<feature type="region of interest" description="Disordered" evidence="9">
    <location>
        <begin position="338"/>
        <end position="380"/>
    </location>
</feature>
<feature type="transmembrane region" description="Helical" evidence="10">
    <location>
        <begin position="668"/>
        <end position="696"/>
    </location>
</feature>
<dbReference type="GO" id="GO:0004672">
    <property type="term" value="F:protein kinase activity"/>
    <property type="evidence" value="ECO:0007669"/>
    <property type="project" value="InterPro"/>
</dbReference>
<evidence type="ECO:0000256" key="1">
    <source>
        <dbReference type="ARBA" id="ARBA00004141"/>
    </source>
</evidence>
<dbReference type="SUPFAM" id="SSF56112">
    <property type="entry name" value="Protein kinase-like (PK-like)"/>
    <property type="match status" value="1"/>
</dbReference>
<feature type="compositionally biased region" description="Basic residues" evidence="9">
    <location>
        <begin position="345"/>
        <end position="355"/>
    </location>
</feature>
<comment type="similarity">
    <text evidence="3">Belongs to the nonaspanin (TM9SF) (TC 9.A.2) family.</text>
</comment>
<comment type="caution">
    <text evidence="13">The sequence shown here is derived from an EMBL/GenBank/DDBJ whole genome shotgun (WGS) entry which is preliminary data.</text>
</comment>
<feature type="signal peptide" evidence="11">
    <location>
        <begin position="1"/>
        <end position="23"/>
    </location>
</feature>
<dbReference type="SMART" id="SM00220">
    <property type="entry name" value="S_TKc"/>
    <property type="match status" value="1"/>
</dbReference>
<feature type="transmembrane region" description="Helical" evidence="10">
    <location>
        <begin position="303"/>
        <end position="326"/>
    </location>
</feature>
<organism evidence="13 14">
    <name type="scientific">Diplodia seriata</name>
    <dbReference type="NCBI Taxonomy" id="420778"/>
    <lineage>
        <taxon>Eukaryota</taxon>
        <taxon>Fungi</taxon>
        <taxon>Dikarya</taxon>
        <taxon>Ascomycota</taxon>
        <taxon>Pezizomycotina</taxon>
        <taxon>Dothideomycetes</taxon>
        <taxon>Dothideomycetes incertae sedis</taxon>
        <taxon>Botryosphaeriales</taxon>
        <taxon>Botryosphaeriaceae</taxon>
        <taxon>Diplodia</taxon>
    </lineage>
</organism>
<keyword evidence="8 10" id="KW-0472">Membrane</keyword>
<dbReference type="PROSITE" id="PS50011">
    <property type="entry name" value="PROTEIN_KINASE_DOM"/>
    <property type="match status" value="1"/>
</dbReference>
<dbReference type="Gene3D" id="1.10.510.10">
    <property type="entry name" value="Transferase(Phosphotransferase) domain 1"/>
    <property type="match status" value="1"/>
</dbReference>
<evidence type="ECO:0000256" key="8">
    <source>
        <dbReference type="ARBA" id="ARBA00023136"/>
    </source>
</evidence>
<dbReference type="InterPro" id="IPR011009">
    <property type="entry name" value="Kinase-like_dom_sf"/>
</dbReference>
<evidence type="ECO:0000256" key="11">
    <source>
        <dbReference type="SAM" id="SignalP"/>
    </source>
</evidence>
<evidence type="ECO:0000256" key="9">
    <source>
        <dbReference type="SAM" id="MobiDB-lite"/>
    </source>
</evidence>
<evidence type="ECO:0000256" key="10">
    <source>
        <dbReference type="SAM" id="Phobius"/>
    </source>
</evidence>
<evidence type="ECO:0000256" key="4">
    <source>
        <dbReference type="ARBA" id="ARBA00022692"/>
    </source>
</evidence>
<dbReference type="Pfam" id="PF02990">
    <property type="entry name" value="EMP70"/>
    <property type="match status" value="1"/>
</dbReference>
<gene>
    <name evidence="13" type="ORF">UCDDS831_g06375</name>
</gene>
<evidence type="ECO:0000313" key="13">
    <source>
        <dbReference type="EMBL" id="KKY17357.1"/>
    </source>
</evidence>
<evidence type="ECO:0000256" key="3">
    <source>
        <dbReference type="ARBA" id="ARBA00005227"/>
    </source>
</evidence>
<name>A0A0G2E2V8_9PEZI</name>
<dbReference type="GO" id="GO:0016020">
    <property type="term" value="C:membrane"/>
    <property type="evidence" value="ECO:0007669"/>
    <property type="project" value="UniProtKB-SubCell"/>
</dbReference>
<dbReference type="GO" id="GO:0005524">
    <property type="term" value="F:ATP binding"/>
    <property type="evidence" value="ECO:0007669"/>
    <property type="project" value="InterPro"/>
</dbReference>
<feature type="compositionally biased region" description="Acidic residues" evidence="9">
    <location>
        <begin position="366"/>
        <end position="380"/>
    </location>
</feature>
<proteinExistence type="inferred from homology"/>
<feature type="domain" description="Protein kinase" evidence="12">
    <location>
        <begin position="862"/>
        <end position="1275"/>
    </location>
</feature>
<evidence type="ECO:0000256" key="2">
    <source>
        <dbReference type="ARBA" id="ARBA00004555"/>
    </source>
</evidence>
<dbReference type="Proteomes" id="UP000034182">
    <property type="component" value="Unassembled WGS sequence"/>
</dbReference>
<keyword evidence="7" id="KW-0333">Golgi apparatus</keyword>
<sequence>MHADVRFPRLLALFALAVNLANAFYIPGWSIKSYADGETIPLFVNKVYSDNTQLQYAYADLPFVCPPTGRRSPGSSGATLSLNLGEILRGDRIILSDYELVMGVDEEARYLCTTKVDRRGLEKAKEIVRDGYVAEWIVDNMPGATSFVTTDKSRKYYAAGFKVGYEDFDPATGKPRFYINNHVTLVIRYRPAPGRDGEHGKKVIVGFEVYTKSIEAGNRNKNGIPKDLHTVADGLELRMQPNMTDLKTRYADSSYIPDEENIDDDATLTIPYTYSVYFREDDHVEWKNRWDMYFVNQDDSSKIHWIAIINSLLISTILTATVAVIFTRTVRGDIKGTSDIEKPKISRPKKPKSPRKSAEKGGLLEQLDDDGDADISSDEEPLEDMTGWKLLHGDVFRAPAFGGLLAPLVGSGSQLVFVVTGLLVLSAVGVLNPSFRGGFISVGLALFILAGIFSGYFSARVYKTFGGQRWQKNVIVTGTLIPGLIFATIFILNLFVWAQASSTAIPFGTLIALLVLWLLVQLPLVYVGSWYGFEKVGAWTHPVKTNTIPRQIPVQPWYTKSIQFVLLAGLLPFAVIFIELLFVFKSVWQDKSGYYYVFGFLAAVCLILFITVIEVTIIATYNQLCSENYNWWWQSFFVGGGSALWVFLACTWYYFFKLRITGFVSGMLFFSYSFLACLVYGLLTGTIGFLAAYAFVRRIYGGVCSGGNSADYLRKAERTRYFNDFYSDLPSPVRRAWEWESHKRWPRPSSRGPASYLDVYANEDEIYYTRKAGRWSMGETQIRDMYNEDFQTLDQGTQDRFRDKALKIADARGAVPPWRVFKPARDVTSNGLRQDPGVLAEDRNAMALKVKALLSKKGAQWAVASAFGGGGTFGEAIVWRVRDTDNTTLAKVFLKRDKSENDDISDKERRLLWDVHFSRNDHRYLPALLGTHDSGPDSRGRTWLEYAIYGDFHHFLAYYVDNELVIPEPFAWYLLHCLAQALHFLEKGHNNRHDKNKHPTWTPKYHYDIKPGNILLDAPEEGGPEWCREYPKPILTDLGGAEDWPATTDRDQIPNHVRGGGTPRFSSFELFPHIIQYWSNKERTAGPARPAPANPPANAPIGFGNFAFPPTISRRATPHKDPLPENTHVRMHTSIHQVGVVLWCLMASRTSPAGKLFAWRGAAAEGNPYPAWWDRLPAHQPRRPWPWRVAKKGDREKYKALADRKWARGVQVVVKGGGKRVRPVPKGLDRLGVRAREWVAGGWEPYGPEEALKPAYSGRLVELGEFLIGFADDMG</sequence>
<reference evidence="13 14" key="2">
    <citation type="submission" date="2015-05" db="EMBL/GenBank/DDBJ databases">
        <title>Distinctive expansion of gene families associated with plant cell wall degradation and secondary metabolism in the genomes of grapevine trunk pathogens.</title>
        <authorList>
            <person name="Lawrence D.P."/>
            <person name="Travadon R."/>
            <person name="Rolshausen P.E."/>
            <person name="Baumgartner K."/>
        </authorList>
    </citation>
    <scope>NUCLEOTIDE SEQUENCE [LARGE SCALE GENOMIC DNA]</scope>
    <source>
        <strain evidence="13">DS831</strain>
    </source>
</reference>
<evidence type="ECO:0000256" key="6">
    <source>
        <dbReference type="ARBA" id="ARBA00022989"/>
    </source>
</evidence>
<evidence type="ECO:0000259" key="12">
    <source>
        <dbReference type="PROSITE" id="PS50011"/>
    </source>
</evidence>
<keyword evidence="4 10" id="KW-0812">Transmembrane</keyword>
<evidence type="ECO:0000256" key="7">
    <source>
        <dbReference type="ARBA" id="ARBA00023034"/>
    </source>
</evidence>
<dbReference type="EMBL" id="LAQI01000158">
    <property type="protein sequence ID" value="KKY17357.1"/>
    <property type="molecule type" value="Genomic_DNA"/>
</dbReference>
<dbReference type="InterPro" id="IPR000719">
    <property type="entry name" value="Prot_kinase_dom"/>
</dbReference>
<reference evidence="13 14" key="1">
    <citation type="submission" date="2015-03" db="EMBL/GenBank/DDBJ databases">
        <authorList>
            <person name="Morales-Cruz A."/>
            <person name="Amrine K.C."/>
            <person name="Cantu D."/>
        </authorList>
    </citation>
    <scope>NUCLEOTIDE SEQUENCE [LARGE SCALE GENOMIC DNA]</scope>
    <source>
        <strain evidence="13">DS831</strain>
    </source>
</reference>
<dbReference type="GO" id="GO:0072657">
    <property type="term" value="P:protein localization to membrane"/>
    <property type="evidence" value="ECO:0007669"/>
    <property type="project" value="TreeGrafter"/>
</dbReference>
<evidence type="ECO:0000256" key="5">
    <source>
        <dbReference type="ARBA" id="ARBA00022729"/>
    </source>
</evidence>
<feature type="transmembrane region" description="Helical" evidence="10">
    <location>
        <begin position="631"/>
        <end position="656"/>
    </location>
</feature>
<keyword evidence="5 11" id="KW-0732">Signal</keyword>